<accession>A0ABU0TKE4</accession>
<keyword evidence="2" id="KW-1185">Reference proteome</keyword>
<gene>
    <name evidence="1" type="ORF">QE404_001840</name>
</gene>
<evidence type="ECO:0000313" key="2">
    <source>
        <dbReference type="Proteomes" id="UP001225072"/>
    </source>
</evidence>
<reference evidence="1 2" key="1">
    <citation type="submission" date="2023-07" db="EMBL/GenBank/DDBJ databases">
        <title>Functional and genomic diversity of the sorghum phyllosphere microbiome.</title>
        <authorList>
            <person name="Shade A."/>
        </authorList>
    </citation>
    <scope>NUCLEOTIDE SEQUENCE [LARGE SCALE GENOMIC DNA]</scope>
    <source>
        <strain evidence="1 2">SORGH_AS_1064</strain>
    </source>
</reference>
<evidence type="ECO:0000313" key="1">
    <source>
        <dbReference type="EMBL" id="MDQ1096693.1"/>
    </source>
</evidence>
<sequence>MILPAFLIFIGATVFMRSFFKGYLEVIGVMTDEDLETMEKLEKTRWWLEKQLPSFIIYSGKIRVFKLYSQPDISFTELSEILIRPNYFSRGRQNKLVIFKKSKGGSFFFGMDSNPAQEEHLLNKAVEYNPNIIITNR</sequence>
<proteinExistence type="predicted"/>
<organism evidence="1 2">
    <name type="scientific">Chryseobacterium camelliae</name>
    <dbReference type="NCBI Taxonomy" id="1265445"/>
    <lineage>
        <taxon>Bacteria</taxon>
        <taxon>Pseudomonadati</taxon>
        <taxon>Bacteroidota</taxon>
        <taxon>Flavobacteriia</taxon>
        <taxon>Flavobacteriales</taxon>
        <taxon>Weeksellaceae</taxon>
        <taxon>Chryseobacterium group</taxon>
        <taxon>Chryseobacterium</taxon>
    </lineage>
</organism>
<protein>
    <recommendedName>
        <fullName evidence="3">PH domain-containing protein</fullName>
    </recommendedName>
</protein>
<dbReference type="RefSeq" id="WP_307449516.1">
    <property type="nucleotide sequence ID" value="NZ_JAUTAL010000001.1"/>
</dbReference>
<name>A0ABU0TKE4_9FLAO</name>
<evidence type="ECO:0008006" key="3">
    <source>
        <dbReference type="Google" id="ProtNLM"/>
    </source>
</evidence>
<dbReference type="EMBL" id="JAUTAL010000001">
    <property type="protein sequence ID" value="MDQ1096693.1"/>
    <property type="molecule type" value="Genomic_DNA"/>
</dbReference>
<comment type="caution">
    <text evidence="1">The sequence shown here is derived from an EMBL/GenBank/DDBJ whole genome shotgun (WGS) entry which is preliminary data.</text>
</comment>
<dbReference type="Proteomes" id="UP001225072">
    <property type="component" value="Unassembled WGS sequence"/>
</dbReference>